<reference evidence="1 2" key="1">
    <citation type="submission" date="2021-06" db="EMBL/GenBank/DDBJ databases">
        <authorList>
            <person name="Sun Q."/>
            <person name="Li D."/>
        </authorList>
    </citation>
    <scope>NUCLEOTIDE SEQUENCE [LARGE SCALE GENOMIC DNA]</scope>
    <source>
        <strain evidence="1 2">MSJ-1</strain>
    </source>
</reference>
<sequence length="277" mass="32381">MLNLNITRVQIEYLLFIQNYEGNKTITEASNYFNCSRVNSKKILDRMVVVGVLYKENNEYKLTQVGKDLSNIYNENLEKNIYILEKFLELDEEVARDVSYEILAKRIGSLQDALDRRYKFLKFSKNLKEKTRISNISELIGEGSYDIGFNIKKVQYCSDKSFVEDSMALRGFESYGKLVIEQKSYIELYAKTVKKAQDGYNRKGIATKLYYFKNNEEFEIESKEKTFKIPLDIIDYWSTSDGIILESSIILTIKSQLGMKNHVKKANFIFYINLCLI</sequence>
<proteinExistence type="predicted"/>
<evidence type="ECO:0000313" key="2">
    <source>
        <dbReference type="Proteomes" id="UP000783742"/>
    </source>
</evidence>
<dbReference type="EMBL" id="JAHLQO010000004">
    <property type="protein sequence ID" value="MBU5669447.1"/>
    <property type="molecule type" value="Genomic_DNA"/>
</dbReference>
<evidence type="ECO:0008006" key="3">
    <source>
        <dbReference type="Google" id="ProtNLM"/>
    </source>
</evidence>
<dbReference type="Proteomes" id="UP000783742">
    <property type="component" value="Unassembled WGS sequence"/>
</dbReference>
<keyword evidence="2" id="KW-1185">Reference proteome</keyword>
<accession>A0ABS6FGZ5</accession>
<comment type="caution">
    <text evidence="1">The sequence shown here is derived from an EMBL/GenBank/DDBJ whole genome shotgun (WGS) entry which is preliminary data.</text>
</comment>
<evidence type="ECO:0000313" key="1">
    <source>
        <dbReference type="EMBL" id="MBU5669447.1"/>
    </source>
</evidence>
<name>A0ABS6FGZ5_9FIRM</name>
<dbReference type="RefSeq" id="WP_216549280.1">
    <property type="nucleotide sequence ID" value="NZ_JAHLQO010000004.1"/>
</dbReference>
<gene>
    <name evidence="1" type="ORF">KQI68_06300</name>
</gene>
<protein>
    <recommendedName>
        <fullName evidence="3">Manganese transport regulator MntR</fullName>
    </recommendedName>
</protein>
<organism evidence="1 2">
    <name type="scientific">Peptoniphilus ovalis</name>
    <dbReference type="NCBI Taxonomy" id="2841503"/>
    <lineage>
        <taxon>Bacteria</taxon>
        <taxon>Bacillati</taxon>
        <taxon>Bacillota</taxon>
        <taxon>Tissierellia</taxon>
        <taxon>Tissierellales</taxon>
        <taxon>Peptoniphilaceae</taxon>
        <taxon>Peptoniphilus</taxon>
    </lineage>
</organism>